<keyword evidence="2" id="KW-1185">Reference proteome</keyword>
<dbReference type="Proteomes" id="UP000683360">
    <property type="component" value="Unassembled WGS sequence"/>
</dbReference>
<dbReference type="EMBL" id="CAJPWZ010001652">
    <property type="protein sequence ID" value="CAG2220200.1"/>
    <property type="molecule type" value="Genomic_DNA"/>
</dbReference>
<organism evidence="1 2">
    <name type="scientific">Mytilus edulis</name>
    <name type="common">Blue mussel</name>
    <dbReference type="NCBI Taxonomy" id="6550"/>
    <lineage>
        <taxon>Eukaryota</taxon>
        <taxon>Metazoa</taxon>
        <taxon>Spiralia</taxon>
        <taxon>Lophotrochozoa</taxon>
        <taxon>Mollusca</taxon>
        <taxon>Bivalvia</taxon>
        <taxon>Autobranchia</taxon>
        <taxon>Pteriomorphia</taxon>
        <taxon>Mytilida</taxon>
        <taxon>Mytiloidea</taxon>
        <taxon>Mytilidae</taxon>
        <taxon>Mytilinae</taxon>
        <taxon>Mytilus</taxon>
    </lineage>
</organism>
<dbReference type="GO" id="GO:0005615">
    <property type="term" value="C:extracellular space"/>
    <property type="evidence" value="ECO:0007669"/>
    <property type="project" value="TreeGrafter"/>
</dbReference>
<comment type="caution">
    <text evidence="1">The sequence shown here is derived from an EMBL/GenBank/DDBJ whole genome shotgun (WGS) entry which is preliminary data.</text>
</comment>
<sequence length="221" mass="24316">MGESCENDNRHGSKRLLLNDPDAINNRLNKLELSLQQQQATIVQQQARILQQETTIQQLVHSNPQGYAAGQEYNYDSAHFGGPSNMLCLPKDPELSNRTGSASSRLYGTEFEGNNFAPGSANEDVPCALCRGNNTSSSVMIPGRKSCYSGWKKEYFGILASNCYSCKASSYICVDMNPEFIAGGERNDNNNLLYATSMKCGSLPCPPYHNDLEVYCVVCSK</sequence>
<dbReference type="OrthoDB" id="6079393at2759"/>
<dbReference type="PANTHER" id="PTHR24024">
    <property type="entry name" value="PULMONARY SURFACTANT-ASSOCIATED PROTEIN A"/>
    <property type="match status" value="1"/>
</dbReference>
<proteinExistence type="predicted"/>
<dbReference type="AlphaFoldDB" id="A0A8S3SIZ6"/>
<name>A0A8S3SIZ6_MYTED</name>
<reference evidence="1" key="1">
    <citation type="submission" date="2021-03" db="EMBL/GenBank/DDBJ databases">
        <authorList>
            <person name="Bekaert M."/>
        </authorList>
    </citation>
    <scope>NUCLEOTIDE SEQUENCE</scope>
</reference>
<dbReference type="PANTHER" id="PTHR24024:SF18">
    <property type="entry name" value="SHORT-CHAIN COLLAGEN C4-LIKE"/>
    <property type="match status" value="1"/>
</dbReference>
<dbReference type="InterPro" id="IPR051077">
    <property type="entry name" value="Ca-dependent_lectin"/>
</dbReference>
<gene>
    <name evidence="1" type="ORF">MEDL_33698</name>
</gene>
<evidence type="ECO:0000313" key="2">
    <source>
        <dbReference type="Proteomes" id="UP000683360"/>
    </source>
</evidence>
<protein>
    <submittedName>
        <fullName evidence="1">Uncharacterized protein</fullName>
    </submittedName>
</protein>
<evidence type="ECO:0000313" key="1">
    <source>
        <dbReference type="EMBL" id="CAG2220200.1"/>
    </source>
</evidence>
<accession>A0A8S3SIZ6</accession>